<feature type="transmembrane region" description="Helical" evidence="8">
    <location>
        <begin position="344"/>
        <end position="366"/>
    </location>
</feature>
<dbReference type="Gene3D" id="1.20.1250.20">
    <property type="entry name" value="MFS general substrate transporter like domains"/>
    <property type="match status" value="1"/>
</dbReference>
<feature type="transmembrane region" description="Helical" evidence="8">
    <location>
        <begin position="285"/>
        <end position="307"/>
    </location>
</feature>
<feature type="transmembrane region" description="Helical" evidence="8">
    <location>
        <begin position="246"/>
        <end position="265"/>
    </location>
</feature>
<dbReference type="GO" id="GO:0022857">
    <property type="term" value="F:transmembrane transporter activity"/>
    <property type="evidence" value="ECO:0007669"/>
    <property type="project" value="InterPro"/>
</dbReference>
<name>A0A4R6SC34_LABRH</name>
<dbReference type="Pfam" id="PF07690">
    <property type="entry name" value="MFS_1"/>
    <property type="match status" value="1"/>
</dbReference>
<keyword evidence="4 8" id="KW-0812">Transmembrane</keyword>
<evidence type="ECO:0000256" key="7">
    <source>
        <dbReference type="SAM" id="MobiDB-lite"/>
    </source>
</evidence>
<feature type="transmembrane region" description="Helical" evidence="8">
    <location>
        <begin position="94"/>
        <end position="113"/>
    </location>
</feature>
<sequence>MTLAPSPPESVADPAEAPPQTPPPPGPLTVAVAVSGSFLAMLDTTIVNVSLHATSARFGDIGSVQWVLTSYLLALVATMPATAWLTSRFGPKRVFVTALTIFMLGSAACALSPTLASLVAGRAVAGGAAGVLLPAATVLLTYGQPLEQLGKVQALNGSVMMLAPLLGPAAGGLLVAGWGWPGVYAINVPLCLVILIVAAVKVARDRGGQTTPLDVRGLLAIVLGTTGLVMAIGSFSHGVSLTSKEFLVPLGVGVGGVVGFVIRELRAEHPLLDLRLFGIGVYRMAALNIAFLGFLLYAPMVLIPLYFEAARGESAVLTGLLVSVGGVGVVVAGRVCRWLMPKILCARTMLIGIGLTIAATVPMLMLTASTSYYLVCAALVVRGIGTGLTIVPAMTAAFMSIKAAQIPDAAAQLNLVQRIGGTFAAAVMMVVLGYQATVHKGLSAPAFADSFGVLLATSALTLFPALALLRAELRAKRAS</sequence>
<evidence type="ECO:0000313" key="11">
    <source>
        <dbReference type="Proteomes" id="UP000295444"/>
    </source>
</evidence>
<keyword evidence="2" id="KW-0813">Transport</keyword>
<feature type="transmembrane region" description="Helical" evidence="8">
    <location>
        <begin position="184"/>
        <end position="203"/>
    </location>
</feature>
<dbReference type="InterPro" id="IPR036259">
    <property type="entry name" value="MFS_trans_sf"/>
</dbReference>
<dbReference type="AlphaFoldDB" id="A0A4R6SC34"/>
<organism evidence="10 11">
    <name type="scientific">Labedaea rhizosphaerae</name>
    <dbReference type="NCBI Taxonomy" id="598644"/>
    <lineage>
        <taxon>Bacteria</taxon>
        <taxon>Bacillati</taxon>
        <taxon>Actinomycetota</taxon>
        <taxon>Actinomycetes</taxon>
        <taxon>Pseudonocardiales</taxon>
        <taxon>Pseudonocardiaceae</taxon>
        <taxon>Labedaea</taxon>
    </lineage>
</organism>
<dbReference type="PANTHER" id="PTHR23501:SF1">
    <property type="entry name" value="TRANSPORT PROTEIN HSRA-RELATED"/>
    <property type="match status" value="1"/>
</dbReference>
<feature type="compositionally biased region" description="Pro residues" evidence="7">
    <location>
        <begin position="16"/>
        <end position="26"/>
    </location>
</feature>
<dbReference type="InterPro" id="IPR020846">
    <property type="entry name" value="MFS_dom"/>
</dbReference>
<gene>
    <name evidence="10" type="ORF">EV186_104463</name>
</gene>
<keyword evidence="5 8" id="KW-1133">Transmembrane helix</keyword>
<evidence type="ECO:0000256" key="2">
    <source>
        <dbReference type="ARBA" id="ARBA00022448"/>
    </source>
</evidence>
<dbReference type="PROSITE" id="PS50850">
    <property type="entry name" value="MFS"/>
    <property type="match status" value="1"/>
</dbReference>
<evidence type="ECO:0000313" key="10">
    <source>
        <dbReference type="EMBL" id="TDP96475.1"/>
    </source>
</evidence>
<keyword evidence="11" id="KW-1185">Reference proteome</keyword>
<feature type="transmembrane region" description="Helical" evidence="8">
    <location>
        <begin position="419"/>
        <end position="438"/>
    </location>
</feature>
<feature type="transmembrane region" description="Helical" evidence="8">
    <location>
        <begin position="372"/>
        <end position="398"/>
    </location>
</feature>
<dbReference type="GO" id="GO:0005886">
    <property type="term" value="C:plasma membrane"/>
    <property type="evidence" value="ECO:0007669"/>
    <property type="project" value="UniProtKB-SubCell"/>
</dbReference>
<dbReference type="RefSeq" id="WP_133851821.1">
    <property type="nucleotide sequence ID" value="NZ_SNXZ01000004.1"/>
</dbReference>
<dbReference type="NCBIfam" id="TIGR00711">
    <property type="entry name" value="efflux_EmrB"/>
    <property type="match status" value="1"/>
</dbReference>
<protein>
    <submittedName>
        <fullName evidence="10">EmrB/QacA subfamily drug resistance transporter</fullName>
    </submittedName>
</protein>
<evidence type="ECO:0000256" key="6">
    <source>
        <dbReference type="ARBA" id="ARBA00023136"/>
    </source>
</evidence>
<dbReference type="OrthoDB" id="9812221at2"/>
<feature type="transmembrane region" description="Helical" evidence="8">
    <location>
        <begin position="215"/>
        <end position="234"/>
    </location>
</feature>
<keyword evidence="6 8" id="KW-0472">Membrane</keyword>
<evidence type="ECO:0000259" key="9">
    <source>
        <dbReference type="PROSITE" id="PS50850"/>
    </source>
</evidence>
<dbReference type="PANTHER" id="PTHR23501">
    <property type="entry name" value="MAJOR FACILITATOR SUPERFAMILY"/>
    <property type="match status" value="1"/>
</dbReference>
<dbReference type="Gene3D" id="1.20.1720.10">
    <property type="entry name" value="Multidrug resistance protein D"/>
    <property type="match status" value="1"/>
</dbReference>
<proteinExistence type="predicted"/>
<comment type="caution">
    <text evidence="10">The sequence shown here is derived from an EMBL/GenBank/DDBJ whole genome shotgun (WGS) entry which is preliminary data.</text>
</comment>
<dbReference type="SUPFAM" id="SSF103473">
    <property type="entry name" value="MFS general substrate transporter"/>
    <property type="match status" value="1"/>
</dbReference>
<keyword evidence="3" id="KW-1003">Cell membrane</keyword>
<feature type="transmembrane region" description="Helical" evidence="8">
    <location>
        <begin position="154"/>
        <end position="178"/>
    </location>
</feature>
<feature type="transmembrane region" description="Helical" evidence="8">
    <location>
        <begin position="450"/>
        <end position="469"/>
    </location>
</feature>
<feature type="transmembrane region" description="Helical" evidence="8">
    <location>
        <begin position="66"/>
        <end position="87"/>
    </location>
</feature>
<accession>A0A4R6SC34</accession>
<evidence type="ECO:0000256" key="5">
    <source>
        <dbReference type="ARBA" id="ARBA00022989"/>
    </source>
</evidence>
<feature type="domain" description="Major facilitator superfamily (MFS) profile" evidence="9">
    <location>
        <begin position="29"/>
        <end position="476"/>
    </location>
</feature>
<evidence type="ECO:0000256" key="1">
    <source>
        <dbReference type="ARBA" id="ARBA00004651"/>
    </source>
</evidence>
<evidence type="ECO:0000256" key="3">
    <source>
        <dbReference type="ARBA" id="ARBA00022475"/>
    </source>
</evidence>
<feature type="transmembrane region" description="Helical" evidence="8">
    <location>
        <begin position="119"/>
        <end position="142"/>
    </location>
</feature>
<dbReference type="Proteomes" id="UP000295444">
    <property type="component" value="Unassembled WGS sequence"/>
</dbReference>
<comment type="subcellular location">
    <subcellularLocation>
        <location evidence="1">Cell membrane</location>
        <topology evidence="1">Multi-pass membrane protein</topology>
    </subcellularLocation>
</comment>
<dbReference type="InterPro" id="IPR004638">
    <property type="entry name" value="EmrB-like"/>
</dbReference>
<dbReference type="InterPro" id="IPR011701">
    <property type="entry name" value="MFS"/>
</dbReference>
<evidence type="ECO:0000256" key="8">
    <source>
        <dbReference type="SAM" id="Phobius"/>
    </source>
</evidence>
<feature type="transmembrane region" description="Helical" evidence="8">
    <location>
        <begin position="313"/>
        <end position="332"/>
    </location>
</feature>
<reference evidence="10 11" key="1">
    <citation type="submission" date="2019-03" db="EMBL/GenBank/DDBJ databases">
        <title>Genomic Encyclopedia of Type Strains, Phase IV (KMG-IV): sequencing the most valuable type-strain genomes for metagenomic binning, comparative biology and taxonomic classification.</title>
        <authorList>
            <person name="Goeker M."/>
        </authorList>
    </citation>
    <scope>NUCLEOTIDE SEQUENCE [LARGE SCALE GENOMIC DNA]</scope>
    <source>
        <strain evidence="10 11">DSM 45361</strain>
    </source>
</reference>
<dbReference type="EMBL" id="SNXZ01000004">
    <property type="protein sequence ID" value="TDP96475.1"/>
    <property type="molecule type" value="Genomic_DNA"/>
</dbReference>
<feature type="region of interest" description="Disordered" evidence="7">
    <location>
        <begin position="1"/>
        <end position="26"/>
    </location>
</feature>
<evidence type="ECO:0000256" key="4">
    <source>
        <dbReference type="ARBA" id="ARBA00022692"/>
    </source>
</evidence>